<dbReference type="AlphaFoldDB" id="A0A438J1W0"/>
<evidence type="ECO:0000259" key="1">
    <source>
        <dbReference type="PROSITE" id="PS50994"/>
    </source>
</evidence>
<dbReference type="Proteomes" id="UP000288805">
    <property type="component" value="Unassembled WGS sequence"/>
</dbReference>
<dbReference type="InterPro" id="IPR043128">
    <property type="entry name" value="Rev_trsase/Diguanyl_cyclase"/>
</dbReference>
<dbReference type="PROSITE" id="PS50994">
    <property type="entry name" value="INTEGRASE"/>
    <property type="match status" value="1"/>
</dbReference>
<dbReference type="SUPFAM" id="SSF56672">
    <property type="entry name" value="DNA/RNA polymerases"/>
    <property type="match status" value="1"/>
</dbReference>
<dbReference type="CDD" id="cd01647">
    <property type="entry name" value="RT_LTR"/>
    <property type="match status" value="1"/>
</dbReference>
<organism evidence="2 3">
    <name type="scientific">Vitis vinifera</name>
    <name type="common">Grape</name>
    <dbReference type="NCBI Taxonomy" id="29760"/>
    <lineage>
        <taxon>Eukaryota</taxon>
        <taxon>Viridiplantae</taxon>
        <taxon>Streptophyta</taxon>
        <taxon>Embryophyta</taxon>
        <taxon>Tracheophyta</taxon>
        <taxon>Spermatophyta</taxon>
        <taxon>Magnoliopsida</taxon>
        <taxon>eudicotyledons</taxon>
        <taxon>Gunneridae</taxon>
        <taxon>Pentapetalae</taxon>
        <taxon>rosids</taxon>
        <taxon>Vitales</taxon>
        <taxon>Vitaceae</taxon>
        <taxon>Viteae</taxon>
        <taxon>Vitis</taxon>
    </lineage>
</organism>
<gene>
    <name evidence="2" type="primary">pol_862</name>
    <name evidence="2" type="ORF">CK203_023143</name>
</gene>
<dbReference type="InterPro" id="IPR012337">
    <property type="entry name" value="RNaseH-like_sf"/>
</dbReference>
<sequence>MGFLSVVEYSEWLANVILVPKKDNKVRVCVDFRDLNKSNPKDDFPLSHIDMLVDSMTGHSMLSFMDGFFGYSKIFMALEDMEKTSFITEWGTYCYRVMSFGLKNTGATYQRAATTLFHDMMHRDVEVYVDDIIVKSRDRSYHLSALESERGIEVDADKIRSILDMPAPKTEREVRGFLGRLQYISRFIARLTDICEPIFRLLRNSQPTVWDDQCQHAFERIREYLLSPLVLAPPTPSRFLLLHLSISDVALGCMLAQLNDSGNERAIYYLSKRMLDYETRYVMIERYCLTLVWATRRLRHYMTEYSVHFISHLNPLRYLFDRPSLVGHFMRWLVSLTKFDIHYVTQKSIRKSIVADHLASLPISDGRAIDDDFLDEDVAVVTSLSSWHMYFDGAANHSGYGIGVLLISPHGDHIPRYVHLAFSDQHPATNNIVEQIQSEWNTRDVKLRPYHAYLELLIGRFDDLRYTQLPRVQNQFADALATLACMIDIPVDAIVRPLLIKLRSVPAYCCPTAKDKRALRQLAARFVICGETLYRRSVDGMLLLYLDHASANQIHEDLTHVPPLELHALTSPWPFSVWGINIIGKILPKSSSGHEFILVAINYFIKWLKVTSYARLKSTGVASFIKSHIICRYGVPHELISDRGVHFRAKVDTLVQRYGIQHHWSSTYRPQTNGVVEAANKNIKRILRRMVETSWDWSKKLSFTLWAYRTSFRTFIGATPYSLVYDMEAVLPVEIEMGSLRVALEQ</sequence>
<dbReference type="Gene3D" id="3.10.10.10">
    <property type="entry name" value="HIV Type 1 Reverse Transcriptase, subunit A, domain 1"/>
    <property type="match status" value="1"/>
</dbReference>
<dbReference type="Pfam" id="PF00078">
    <property type="entry name" value="RVT_1"/>
    <property type="match status" value="1"/>
</dbReference>
<dbReference type="SUPFAM" id="SSF53098">
    <property type="entry name" value="Ribonuclease H-like"/>
    <property type="match status" value="2"/>
</dbReference>
<dbReference type="FunFam" id="3.30.70.270:FF:000020">
    <property type="entry name" value="Transposon Tf2-6 polyprotein-like Protein"/>
    <property type="match status" value="1"/>
</dbReference>
<feature type="domain" description="Integrase catalytic" evidence="1">
    <location>
        <begin position="568"/>
        <end position="728"/>
    </location>
</feature>
<evidence type="ECO:0000313" key="2">
    <source>
        <dbReference type="EMBL" id="RVX02936.1"/>
    </source>
</evidence>
<dbReference type="InterPro" id="IPR001584">
    <property type="entry name" value="Integrase_cat-core"/>
</dbReference>
<name>A0A438J1W0_VITVI</name>
<dbReference type="InterPro" id="IPR043502">
    <property type="entry name" value="DNA/RNA_pol_sf"/>
</dbReference>
<dbReference type="GO" id="GO:0015074">
    <property type="term" value="P:DNA integration"/>
    <property type="evidence" value="ECO:0007669"/>
    <property type="project" value="InterPro"/>
</dbReference>
<comment type="caution">
    <text evidence="2">The sequence shown here is derived from an EMBL/GenBank/DDBJ whole genome shotgun (WGS) entry which is preliminary data.</text>
</comment>
<dbReference type="InterPro" id="IPR036397">
    <property type="entry name" value="RNaseH_sf"/>
</dbReference>
<accession>A0A438J1W0</accession>
<dbReference type="Gene3D" id="3.30.70.270">
    <property type="match status" value="2"/>
</dbReference>
<dbReference type="GO" id="GO:0003676">
    <property type="term" value="F:nucleic acid binding"/>
    <property type="evidence" value="ECO:0007669"/>
    <property type="project" value="InterPro"/>
</dbReference>
<dbReference type="Gene3D" id="3.30.420.10">
    <property type="entry name" value="Ribonuclease H-like superfamily/Ribonuclease H"/>
    <property type="match status" value="2"/>
</dbReference>
<dbReference type="InterPro" id="IPR000477">
    <property type="entry name" value="RT_dom"/>
</dbReference>
<dbReference type="Pfam" id="PF17919">
    <property type="entry name" value="RT_RNaseH_2"/>
    <property type="match status" value="1"/>
</dbReference>
<dbReference type="EMBL" id="QGNW01000068">
    <property type="protein sequence ID" value="RVX02936.1"/>
    <property type="molecule type" value="Genomic_DNA"/>
</dbReference>
<proteinExistence type="predicted"/>
<dbReference type="PANTHER" id="PTHR48475">
    <property type="entry name" value="RIBONUCLEASE H"/>
    <property type="match status" value="1"/>
</dbReference>
<protein>
    <submittedName>
        <fullName evidence="2">Retrovirus-related Pol polyprotein from transposon 297</fullName>
    </submittedName>
</protein>
<dbReference type="PANTHER" id="PTHR48475:SF1">
    <property type="entry name" value="RNASE H TYPE-1 DOMAIN-CONTAINING PROTEIN"/>
    <property type="match status" value="1"/>
</dbReference>
<evidence type="ECO:0000313" key="3">
    <source>
        <dbReference type="Proteomes" id="UP000288805"/>
    </source>
</evidence>
<dbReference type="InterPro" id="IPR041577">
    <property type="entry name" value="RT_RNaseH_2"/>
</dbReference>
<reference evidence="2 3" key="1">
    <citation type="journal article" date="2018" name="PLoS Genet.">
        <title>Population sequencing reveals clonal diversity and ancestral inbreeding in the grapevine cultivar Chardonnay.</title>
        <authorList>
            <person name="Roach M.J."/>
            <person name="Johnson D.L."/>
            <person name="Bohlmann J."/>
            <person name="van Vuuren H.J."/>
            <person name="Jones S.J."/>
            <person name="Pretorius I.S."/>
            <person name="Schmidt S.A."/>
            <person name="Borneman A.R."/>
        </authorList>
    </citation>
    <scope>NUCLEOTIDE SEQUENCE [LARGE SCALE GENOMIC DNA]</scope>
    <source>
        <strain evidence="3">cv. Chardonnay</strain>
        <tissue evidence="2">Leaf</tissue>
    </source>
</reference>